<dbReference type="RefSeq" id="WP_006418765.1">
    <property type="nucleotide sequence ID" value="NZ_AENN01000017.1"/>
</dbReference>
<dbReference type="EMBL" id="AENN01000017">
    <property type="protein sequence ID" value="EFR30605.1"/>
    <property type="molecule type" value="Genomic_DNA"/>
</dbReference>
<evidence type="ECO:0000313" key="2">
    <source>
        <dbReference type="Proteomes" id="UP000005990"/>
    </source>
</evidence>
<name>E4KQF7_9LACT</name>
<accession>E4KQF7</accession>
<dbReference type="STRING" id="908337.HMPREF9257_0513"/>
<reference evidence="1 2" key="1">
    <citation type="submission" date="2010-10" db="EMBL/GenBank/DDBJ databases">
        <authorList>
            <person name="Durkin A.S."/>
            <person name="Madupu R."/>
            <person name="Torralba M."/>
            <person name="Gillis M."/>
            <person name="Methe B."/>
            <person name="Sutton G."/>
            <person name="Nelson K.E."/>
        </authorList>
    </citation>
    <scope>NUCLEOTIDE SEQUENCE [LARGE SCALE GENOMIC DNA]</scope>
    <source>
        <strain evidence="1 2">ACS-139-V-Col8</strain>
    </source>
</reference>
<comment type="caution">
    <text evidence="1">The sequence shown here is derived from an EMBL/GenBank/DDBJ whole genome shotgun (WGS) entry which is preliminary data.</text>
</comment>
<keyword evidence="2" id="KW-1185">Reference proteome</keyword>
<sequence>MKLEIIDFSFFDKEIEYYEGQANFYRSISEKEKVHFTKYKDEITIAYHKYVPQGTKIYVDFASEVEEYISLLQPCAYFVGYESPKFDELVLKNEY</sequence>
<gene>
    <name evidence="1" type="ORF">HMPREF9257_0513</name>
</gene>
<evidence type="ECO:0000313" key="1">
    <source>
        <dbReference type="EMBL" id="EFR30605.1"/>
    </source>
</evidence>
<proteinExistence type="predicted"/>
<organism evidence="1 2">
    <name type="scientific">Eremococcus coleocola ACS-139-V-Col8</name>
    <dbReference type="NCBI Taxonomy" id="908337"/>
    <lineage>
        <taxon>Bacteria</taxon>
        <taxon>Bacillati</taxon>
        <taxon>Bacillota</taxon>
        <taxon>Bacilli</taxon>
        <taxon>Lactobacillales</taxon>
        <taxon>Aerococcaceae</taxon>
        <taxon>Eremococcus</taxon>
    </lineage>
</organism>
<protein>
    <submittedName>
        <fullName evidence="1">Uncharacterized protein</fullName>
    </submittedName>
</protein>
<dbReference type="AlphaFoldDB" id="E4KQF7"/>
<dbReference type="Proteomes" id="UP000005990">
    <property type="component" value="Unassembled WGS sequence"/>
</dbReference>